<organism evidence="2 3">
    <name type="scientific">Stereocaulon virgatum</name>
    <dbReference type="NCBI Taxonomy" id="373712"/>
    <lineage>
        <taxon>Eukaryota</taxon>
        <taxon>Fungi</taxon>
        <taxon>Dikarya</taxon>
        <taxon>Ascomycota</taxon>
        <taxon>Pezizomycotina</taxon>
        <taxon>Lecanoromycetes</taxon>
        <taxon>OSLEUM clade</taxon>
        <taxon>Lecanoromycetidae</taxon>
        <taxon>Lecanorales</taxon>
        <taxon>Lecanorineae</taxon>
        <taxon>Stereocaulaceae</taxon>
        <taxon>Stereocaulon</taxon>
    </lineage>
</organism>
<feature type="compositionally biased region" description="Polar residues" evidence="1">
    <location>
        <begin position="273"/>
        <end position="292"/>
    </location>
</feature>
<feature type="compositionally biased region" description="Polar residues" evidence="1">
    <location>
        <begin position="536"/>
        <end position="545"/>
    </location>
</feature>
<feature type="compositionally biased region" description="Basic residues" evidence="1">
    <location>
        <begin position="433"/>
        <end position="450"/>
    </location>
</feature>
<protein>
    <submittedName>
        <fullName evidence="2">Uncharacterized protein</fullName>
    </submittedName>
</protein>
<feature type="compositionally biased region" description="Polar residues" evidence="1">
    <location>
        <begin position="373"/>
        <end position="389"/>
    </location>
</feature>
<comment type="caution">
    <text evidence="2">The sequence shown here is derived from an EMBL/GenBank/DDBJ whole genome shotgun (WGS) entry which is preliminary data.</text>
</comment>
<feature type="region of interest" description="Disordered" evidence="1">
    <location>
        <begin position="100"/>
        <end position="164"/>
    </location>
</feature>
<gene>
    <name evidence="2" type="ORF">N7G274_005517</name>
</gene>
<feature type="compositionally biased region" description="Low complexity" evidence="1">
    <location>
        <begin position="119"/>
        <end position="131"/>
    </location>
</feature>
<feature type="region of interest" description="Disordered" evidence="1">
    <location>
        <begin position="198"/>
        <end position="238"/>
    </location>
</feature>
<name>A0ABR4A9H3_9LECA</name>
<proteinExistence type="predicted"/>
<feature type="compositionally biased region" description="Polar residues" evidence="1">
    <location>
        <begin position="581"/>
        <end position="602"/>
    </location>
</feature>
<accession>A0ABR4A9H3</accession>
<dbReference type="Proteomes" id="UP001590950">
    <property type="component" value="Unassembled WGS sequence"/>
</dbReference>
<reference evidence="2 3" key="1">
    <citation type="submission" date="2024-09" db="EMBL/GenBank/DDBJ databases">
        <title>Rethinking Asexuality: The Enigmatic Case of Functional Sexual Genes in Lepraria (Stereocaulaceae).</title>
        <authorList>
            <person name="Doellman M."/>
            <person name="Sun Y."/>
            <person name="Barcenas-Pena A."/>
            <person name="Lumbsch H.T."/>
            <person name="Grewe F."/>
        </authorList>
    </citation>
    <scope>NUCLEOTIDE SEQUENCE [LARGE SCALE GENOMIC DNA]</scope>
    <source>
        <strain evidence="2 3">Mercado 3170</strain>
    </source>
</reference>
<feature type="compositionally biased region" description="Polar residues" evidence="1">
    <location>
        <begin position="349"/>
        <end position="358"/>
    </location>
</feature>
<keyword evidence="3" id="KW-1185">Reference proteome</keyword>
<feature type="region of interest" description="Disordered" evidence="1">
    <location>
        <begin position="259"/>
        <end position="608"/>
    </location>
</feature>
<evidence type="ECO:0000313" key="2">
    <source>
        <dbReference type="EMBL" id="KAL2041733.1"/>
    </source>
</evidence>
<evidence type="ECO:0000313" key="3">
    <source>
        <dbReference type="Proteomes" id="UP001590950"/>
    </source>
</evidence>
<evidence type="ECO:0000256" key="1">
    <source>
        <dbReference type="SAM" id="MobiDB-lite"/>
    </source>
</evidence>
<feature type="region of interest" description="Disordered" evidence="1">
    <location>
        <begin position="1"/>
        <end position="25"/>
    </location>
</feature>
<dbReference type="EMBL" id="JBEFKJ010000016">
    <property type="protein sequence ID" value="KAL2041733.1"/>
    <property type="molecule type" value="Genomic_DNA"/>
</dbReference>
<sequence length="856" mass="94224">MSAPSIAASQPSTVKPQKPAARPEHPVDVRLRRINDKILPAAPYMISVDHSMTSQYFKNTYSHNTSNWLKYTNFGRHEEKLQYLTFKDRSADSSINGMHIRGGWEDGKGGIAPPEDPSSRTSSGSSSTPRPGQAPMKKISLADYKNKDRSKATPMAPKPESMATAVKEDVAALNKHTGQITNIKEPSRLEIAEVHGQKRTANTMSGFKDPYAFEHHPTTPPNKKPRVTPEPTAPADPQTFEEAASQPYTAEVKLTAAATSEVQRVLSHKSRSENNAAQAISGPSQTSQTTPKLTKAEHPKMLRLPPMLSPLASDIEEELAKLPPPSRGRSHSAASTKAASVSPMVKPSKTASVGTPSSGEKVRPKNVLAKPTSIPTKGPQEQKQKQITSAPRKGVEDVGVNKLAVAKATPKVLTNGNEEDDAAKRMAPEPSKKLRLRITLKIKKRNRRRLQQYLKMKPTPGKYPPGVGPKTIQDLKQHIRTPAHQAEEKASTKLSNSEGHVSSEKRRRFQDSEDEPEQPTKRQKAPSGMVPKTHTPKQSSTSSPALSHFASAQKHHLSAPELEPRSTPMLRGPSGEGSVHTPHQSTLNGTPNAPETSNSRKSVNAIAGPKPRSEALLNEATKYMNLGRTLKYESDEFFRKSDELSEAERMQGVIIGIESLLSFILGFVLNDAYRHAGHRDAWGSMIGLLAKVTEEARGFPYLTGLANQLEGIIRDVLVYIDLQRLDQNPLTEQFVNQKLRDPAKSEEQNRAAEYHRLFTELHRQSEKARNVWHAGLTHLNVAEIASKFPNTWAKREEHRASSGKAIEAVKAGEYTRSFTIPLGHMTSGLEAVNFGVSILGEFCQRQGVEWKPKLIL</sequence>
<feature type="compositionally biased region" description="Basic and acidic residues" evidence="1">
    <location>
        <begin position="422"/>
        <end position="432"/>
    </location>
</feature>